<sequence>MTDINAVVSEVSSLKQRLDQAQLSYRDASLKSRREIVILKRLITRLVIACRGINKELDERLQSISHELEQPTDISKLIPRLAIVERLVTQQADIIHKQNLRLDQKIHQAGETLSRYRDLPVQLRRDLRAVLSHDSDVLLDNHLRILRIVELYERTIKLVSANKVPQLAQHQAEPTSTHQLELISELQYLITELDFNGEYGDKLQEIKNQLTNDIDTEKLATLQFQVLRLILDATLYERQASQTFLNNINGDLAELQKNTNQTAGKSLVIHQHRGELDSELSQVSQQLKTEINTNQSLKKASPELTSVAQELDSIVERNIALKEREQALIEQLQHNENQIQQLIEQTHHYRQRLQDQEKSMLRDSLTQVYNRSAFMDRIEHEYRNWLRYQHPLAVALIDIDNFATINDNFGHLAGDKALKIIAKSIQQCLSDTDCLARVSGDNFMLLMPDSDELRRKHLLTKIREAISRLPFRFKDKNISVSVSIGATLFEGNDDHHAVIERTEKALVSAQNAGTNRLIWIS</sequence>
<dbReference type="Gene3D" id="3.30.70.270">
    <property type="match status" value="1"/>
</dbReference>
<evidence type="ECO:0000256" key="1">
    <source>
        <dbReference type="ARBA" id="ARBA00012528"/>
    </source>
</evidence>
<dbReference type="EC" id="2.7.7.65" evidence="1"/>
<dbReference type="GO" id="GO:1902201">
    <property type="term" value="P:negative regulation of bacterial-type flagellum-dependent cell motility"/>
    <property type="evidence" value="ECO:0007669"/>
    <property type="project" value="TreeGrafter"/>
</dbReference>
<dbReference type="RefSeq" id="WP_023933422.1">
    <property type="nucleotide sequence ID" value="NZ_DF196819.1"/>
</dbReference>
<evidence type="ECO:0000313" key="5">
    <source>
        <dbReference type="EMBL" id="GAD30685.1"/>
    </source>
</evidence>
<dbReference type="InterPro" id="IPR000160">
    <property type="entry name" value="GGDEF_dom"/>
</dbReference>
<dbReference type="NCBIfam" id="TIGR00254">
    <property type="entry name" value="GGDEF"/>
    <property type="match status" value="1"/>
</dbReference>
<name>A0A0U1P8I6_PHOLE</name>
<feature type="domain" description="GGDEF" evidence="4">
    <location>
        <begin position="390"/>
        <end position="521"/>
    </location>
</feature>
<organism evidence="5 6">
    <name type="scientific">Photobacterium leiognathi lrivu.4.1</name>
    <dbReference type="NCBI Taxonomy" id="1248232"/>
    <lineage>
        <taxon>Bacteria</taxon>
        <taxon>Pseudomonadati</taxon>
        <taxon>Pseudomonadota</taxon>
        <taxon>Gammaproteobacteria</taxon>
        <taxon>Vibrionales</taxon>
        <taxon>Vibrionaceae</taxon>
        <taxon>Photobacterium</taxon>
    </lineage>
</organism>
<evidence type="ECO:0000313" key="6">
    <source>
        <dbReference type="Proteomes" id="UP000030675"/>
    </source>
</evidence>
<protein>
    <recommendedName>
        <fullName evidence="1">diguanylate cyclase</fullName>
        <ecNumber evidence="1">2.7.7.65</ecNumber>
    </recommendedName>
</protein>
<reference evidence="6" key="1">
    <citation type="submission" date="2012-12" db="EMBL/GenBank/DDBJ databases">
        <title>Genome Sequence of Photobacterium leiognathi lrivu.4.1.</title>
        <authorList>
            <person name="Urbanczyk H."/>
            <person name="Ogura Y."/>
            <person name="Hayashi T."/>
            <person name="Dunlap P.V."/>
        </authorList>
    </citation>
    <scope>NUCLEOTIDE SEQUENCE [LARGE SCALE GENOMIC DNA]</scope>
    <source>
        <strain evidence="6">lrivu.4.1</strain>
    </source>
</reference>
<dbReference type="HOGENOM" id="CLU_025058_1_0_6"/>
<evidence type="ECO:0000256" key="3">
    <source>
        <dbReference type="SAM" id="Coils"/>
    </source>
</evidence>
<dbReference type="Proteomes" id="UP000030675">
    <property type="component" value="Unassembled WGS sequence"/>
</dbReference>
<dbReference type="Pfam" id="PF00990">
    <property type="entry name" value="GGDEF"/>
    <property type="match status" value="1"/>
</dbReference>
<dbReference type="CDD" id="cd01949">
    <property type="entry name" value="GGDEF"/>
    <property type="match status" value="1"/>
</dbReference>
<dbReference type="AlphaFoldDB" id="A0A0U1P8I6"/>
<proteinExistence type="predicted"/>
<dbReference type="InterPro" id="IPR048516">
    <property type="entry name" value="DGCcoil"/>
</dbReference>
<dbReference type="GO" id="GO:0043709">
    <property type="term" value="P:cell adhesion involved in single-species biofilm formation"/>
    <property type="evidence" value="ECO:0007669"/>
    <property type="project" value="TreeGrafter"/>
</dbReference>
<dbReference type="Pfam" id="PF20975">
    <property type="entry name" value="DGCcoil"/>
    <property type="match status" value="1"/>
</dbReference>
<dbReference type="SUPFAM" id="SSF55073">
    <property type="entry name" value="Nucleotide cyclase"/>
    <property type="match status" value="1"/>
</dbReference>
<evidence type="ECO:0000259" key="4">
    <source>
        <dbReference type="PROSITE" id="PS50887"/>
    </source>
</evidence>
<gene>
    <name evidence="5" type="ORF">PLEI_2341</name>
</gene>
<evidence type="ECO:0000256" key="2">
    <source>
        <dbReference type="ARBA" id="ARBA00034247"/>
    </source>
</evidence>
<keyword evidence="3" id="KW-0175">Coiled coil</keyword>
<comment type="catalytic activity">
    <reaction evidence="2">
        <text>2 GTP = 3',3'-c-di-GMP + 2 diphosphate</text>
        <dbReference type="Rhea" id="RHEA:24898"/>
        <dbReference type="ChEBI" id="CHEBI:33019"/>
        <dbReference type="ChEBI" id="CHEBI:37565"/>
        <dbReference type="ChEBI" id="CHEBI:58805"/>
        <dbReference type="EC" id="2.7.7.65"/>
    </reaction>
</comment>
<dbReference type="EMBL" id="DF196819">
    <property type="protein sequence ID" value="GAD30685.1"/>
    <property type="molecule type" value="Genomic_DNA"/>
</dbReference>
<dbReference type="PANTHER" id="PTHR45138">
    <property type="entry name" value="REGULATORY COMPONENTS OF SENSORY TRANSDUCTION SYSTEM"/>
    <property type="match status" value="1"/>
</dbReference>
<dbReference type="InterPro" id="IPR043128">
    <property type="entry name" value="Rev_trsase/Diguanyl_cyclase"/>
</dbReference>
<dbReference type="PROSITE" id="PS50887">
    <property type="entry name" value="GGDEF"/>
    <property type="match status" value="1"/>
</dbReference>
<dbReference type="InterPro" id="IPR029787">
    <property type="entry name" value="Nucleotide_cyclase"/>
</dbReference>
<accession>A0A0U1P8I6</accession>
<dbReference type="GO" id="GO:0052621">
    <property type="term" value="F:diguanylate cyclase activity"/>
    <property type="evidence" value="ECO:0007669"/>
    <property type="project" value="UniProtKB-EC"/>
</dbReference>
<dbReference type="InterPro" id="IPR050469">
    <property type="entry name" value="Diguanylate_Cyclase"/>
</dbReference>
<dbReference type="PANTHER" id="PTHR45138:SF9">
    <property type="entry name" value="DIGUANYLATE CYCLASE DGCM-RELATED"/>
    <property type="match status" value="1"/>
</dbReference>
<dbReference type="SMART" id="SM00267">
    <property type="entry name" value="GGDEF"/>
    <property type="match status" value="1"/>
</dbReference>
<dbReference type="GO" id="GO:0005886">
    <property type="term" value="C:plasma membrane"/>
    <property type="evidence" value="ECO:0007669"/>
    <property type="project" value="TreeGrafter"/>
</dbReference>
<dbReference type="eggNOG" id="COG3706">
    <property type="taxonomic scope" value="Bacteria"/>
</dbReference>
<feature type="coiled-coil region" evidence="3">
    <location>
        <begin position="322"/>
        <end position="359"/>
    </location>
</feature>